<keyword evidence="2" id="KW-1185">Reference proteome</keyword>
<reference evidence="1 2" key="1">
    <citation type="submission" date="2016-04" db="EMBL/GenBank/DDBJ databases">
        <title>Evolutionary innovation and constraint leading to complex multicellularity in the Ascomycota.</title>
        <authorList>
            <person name="Cisse O."/>
            <person name="Nguyen A."/>
            <person name="Hewitt D.A."/>
            <person name="Jedd G."/>
            <person name="Stajich J.E."/>
        </authorList>
    </citation>
    <scope>NUCLEOTIDE SEQUENCE [LARGE SCALE GENOMIC DNA]</scope>
    <source>
        <strain evidence="1 2">DAH-3</strain>
    </source>
</reference>
<dbReference type="AlphaFoldDB" id="A0A1U7LT18"/>
<gene>
    <name evidence="1" type="ORF">NEOLI_004126</name>
</gene>
<name>A0A1U7LT18_NEOID</name>
<proteinExistence type="predicted"/>
<organism evidence="1 2">
    <name type="scientific">Neolecta irregularis (strain DAH-3)</name>
    <dbReference type="NCBI Taxonomy" id="1198029"/>
    <lineage>
        <taxon>Eukaryota</taxon>
        <taxon>Fungi</taxon>
        <taxon>Dikarya</taxon>
        <taxon>Ascomycota</taxon>
        <taxon>Taphrinomycotina</taxon>
        <taxon>Neolectales</taxon>
        <taxon>Neolectaceae</taxon>
        <taxon>Neolecta</taxon>
    </lineage>
</organism>
<evidence type="ECO:0000313" key="1">
    <source>
        <dbReference type="EMBL" id="OLL25794.1"/>
    </source>
</evidence>
<accession>A0A1U7LT18</accession>
<protein>
    <submittedName>
        <fullName evidence="1">Uncharacterized protein</fullName>
    </submittedName>
</protein>
<sequence>MNLGHGVEGRAEAAVDAEYLVCDDGGDGEAVEGVDEGFPCFDARAALALVVEAIHAGDVCAFVVSA</sequence>
<evidence type="ECO:0000313" key="2">
    <source>
        <dbReference type="Proteomes" id="UP000186594"/>
    </source>
</evidence>
<dbReference type="EMBL" id="LXFE01000317">
    <property type="protein sequence ID" value="OLL25794.1"/>
    <property type="molecule type" value="Genomic_DNA"/>
</dbReference>
<comment type="caution">
    <text evidence="1">The sequence shown here is derived from an EMBL/GenBank/DDBJ whole genome shotgun (WGS) entry which is preliminary data.</text>
</comment>
<dbReference type="Proteomes" id="UP000186594">
    <property type="component" value="Unassembled WGS sequence"/>
</dbReference>